<evidence type="ECO:0000313" key="6">
    <source>
        <dbReference type="Proteomes" id="UP000065641"/>
    </source>
</evidence>
<dbReference type="Pfam" id="PF01037">
    <property type="entry name" value="AsnC_trans_reg"/>
    <property type="match status" value="1"/>
</dbReference>
<dbReference type="GO" id="GO:0006355">
    <property type="term" value="P:regulation of DNA-templated transcription"/>
    <property type="evidence" value="ECO:0007669"/>
    <property type="project" value="UniProtKB-ARBA"/>
</dbReference>
<organism evidence="5 6">
    <name type="scientific">Pseudohongiella spirulinae</name>
    <dbReference type="NCBI Taxonomy" id="1249552"/>
    <lineage>
        <taxon>Bacteria</taxon>
        <taxon>Pseudomonadati</taxon>
        <taxon>Pseudomonadota</taxon>
        <taxon>Gammaproteobacteria</taxon>
        <taxon>Pseudomonadales</taxon>
        <taxon>Pseudohongiellaceae</taxon>
        <taxon>Pseudohongiella</taxon>
    </lineage>
</organism>
<dbReference type="Pfam" id="PF13412">
    <property type="entry name" value="HTH_24"/>
    <property type="match status" value="1"/>
</dbReference>
<dbReference type="PANTHER" id="PTHR30154">
    <property type="entry name" value="LEUCINE-RESPONSIVE REGULATORY PROTEIN"/>
    <property type="match status" value="1"/>
</dbReference>
<dbReference type="InterPro" id="IPR011991">
    <property type="entry name" value="ArsR-like_HTH"/>
</dbReference>
<evidence type="ECO:0000256" key="2">
    <source>
        <dbReference type="ARBA" id="ARBA00023125"/>
    </source>
</evidence>
<dbReference type="RefSeq" id="WP_058022796.1">
    <property type="nucleotide sequence ID" value="NZ_CP013189.1"/>
</dbReference>
<evidence type="ECO:0000256" key="3">
    <source>
        <dbReference type="ARBA" id="ARBA00023163"/>
    </source>
</evidence>
<evidence type="ECO:0000256" key="1">
    <source>
        <dbReference type="ARBA" id="ARBA00023015"/>
    </source>
</evidence>
<dbReference type="PANTHER" id="PTHR30154:SF34">
    <property type="entry name" value="TRANSCRIPTIONAL REGULATOR AZLB"/>
    <property type="match status" value="1"/>
</dbReference>
<keyword evidence="3" id="KW-0804">Transcription</keyword>
<dbReference type="AlphaFoldDB" id="A0A0S2KGJ2"/>
<dbReference type="InterPro" id="IPR019887">
    <property type="entry name" value="Tscrpt_reg_AsnC/Lrp_C"/>
</dbReference>
<dbReference type="InterPro" id="IPR019888">
    <property type="entry name" value="Tscrpt_reg_AsnC-like"/>
</dbReference>
<dbReference type="SUPFAM" id="SSF54909">
    <property type="entry name" value="Dimeric alpha+beta barrel"/>
    <property type="match status" value="1"/>
</dbReference>
<dbReference type="PRINTS" id="PR00033">
    <property type="entry name" value="HTHASNC"/>
</dbReference>
<proteinExistence type="predicted"/>
<dbReference type="Proteomes" id="UP000065641">
    <property type="component" value="Chromosome"/>
</dbReference>
<dbReference type="GO" id="GO:0005829">
    <property type="term" value="C:cytosol"/>
    <property type="evidence" value="ECO:0007669"/>
    <property type="project" value="TreeGrafter"/>
</dbReference>
<feature type="domain" description="HTH asnC-type" evidence="4">
    <location>
        <begin position="3"/>
        <end position="64"/>
    </location>
</feature>
<dbReference type="OrthoDB" id="166264at2"/>
<dbReference type="KEGG" id="pspi:PS2015_2770"/>
<protein>
    <submittedName>
        <fullName evidence="5">Transcriptional regulator, AsnC family</fullName>
    </submittedName>
</protein>
<dbReference type="Gene3D" id="1.10.10.10">
    <property type="entry name" value="Winged helix-like DNA-binding domain superfamily/Winged helix DNA-binding domain"/>
    <property type="match status" value="1"/>
</dbReference>
<evidence type="ECO:0000313" key="5">
    <source>
        <dbReference type="EMBL" id="ALO47402.1"/>
    </source>
</evidence>
<dbReference type="GO" id="GO:0043200">
    <property type="term" value="P:response to amino acid"/>
    <property type="evidence" value="ECO:0007669"/>
    <property type="project" value="TreeGrafter"/>
</dbReference>
<reference evidence="5 6" key="1">
    <citation type="submission" date="2015-11" db="EMBL/GenBank/DDBJ databases">
        <authorList>
            <person name="Zhang Y."/>
            <person name="Guo Z."/>
        </authorList>
    </citation>
    <scope>NUCLEOTIDE SEQUENCE [LARGE SCALE GENOMIC DNA]</scope>
    <source>
        <strain evidence="5 6">KCTC 32221</strain>
    </source>
</reference>
<dbReference type="InterPro" id="IPR036390">
    <property type="entry name" value="WH_DNA-bd_sf"/>
</dbReference>
<dbReference type="STRING" id="1249552.PS2015_2770"/>
<dbReference type="CDD" id="cd00090">
    <property type="entry name" value="HTH_ARSR"/>
    <property type="match status" value="1"/>
</dbReference>
<keyword evidence="1" id="KW-0805">Transcription regulation</keyword>
<dbReference type="SMART" id="SM00344">
    <property type="entry name" value="HTH_ASNC"/>
    <property type="match status" value="1"/>
</dbReference>
<name>A0A0S2KGJ2_9GAMM</name>
<evidence type="ECO:0000259" key="4">
    <source>
        <dbReference type="PROSITE" id="PS50956"/>
    </source>
</evidence>
<dbReference type="InterPro" id="IPR036388">
    <property type="entry name" value="WH-like_DNA-bd_sf"/>
</dbReference>
<dbReference type="InterPro" id="IPR000485">
    <property type="entry name" value="AsnC-type_HTH_dom"/>
</dbReference>
<dbReference type="EMBL" id="CP013189">
    <property type="protein sequence ID" value="ALO47402.1"/>
    <property type="molecule type" value="Genomic_DNA"/>
</dbReference>
<dbReference type="SUPFAM" id="SSF46785">
    <property type="entry name" value="Winged helix' DNA-binding domain"/>
    <property type="match status" value="1"/>
</dbReference>
<keyword evidence="6" id="KW-1185">Reference proteome</keyword>
<dbReference type="InterPro" id="IPR011008">
    <property type="entry name" value="Dimeric_a/b-barrel"/>
</dbReference>
<accession>A0A0S2KGJ2</accession>
<dbReference type="PROSITE" id="PS50956">
    <property type="entry name" value="HTH_ASNC_2"/>
    <property type="match status" value="1"/>
</dbReference>
<dbReference type="Gene3D" id="3.30.70.920">
    <property type="match status" value="1"/>
</dbReference>
<keyword evidence="2" id="KW-0238">DNA-binding</keyword>
<sequence length="161" mass="18047">MQLDRTEREILRILQQEGRISIVELASRISLSESPTFRRVKALENAGVINAYSARLDQRKIGLQVTAFVQITLDKGDKSTLRTFLAQVEAEEYIVECHGMSGSCDYLLKVVATNMDHFSELCMQRILNFAGVKNIESQFSLWAVKQDAPLPIAGKSIPDSD</sequence>
<gene>
    <name evidence="5" type="ORF">PS2015_2770</name>
</gene>
<dbReference type="GO" id="GO:0043565">
    <property type="term" value="F:sequence-specific DNA binding"/>
    <property type="evidence" value="ECO:0007669"/>
    <property type="project" value="InterPro"/>
</dbReference>